<evidence type="ECO:0000313" key="3">
    <source>
        <dbReference type="Proteomes" id="UP000004080"/>
    </source>
</evidence>
<name>I8UAE2_9BACL</name>
<reference evidence="2 3" key="1">
    <citation type="journal article" date="2012" name="J. Bacteriol.">
        <title>Genome of Bacillus macauensis ZFHKF-1, a Long-Chain-Forming Bacterium.</title>
        <authorList>
            <person name="Cai L."/>
            <person name="Zhang T."/>
        </authorList>
    </citation>
    <scope>NUCLEOTIDE SEQUENCE [LARGE SCALE GENOMIC DNA]</scope>
    <source>
        <strain evidence="2 3">ZFHKF-1</strain>
    </source>
</reference>
<feature type="region of interest" description="Disordered" evidence="1">
    <location>
        <begin position="28"/>
        <end position="87"/>
    </location>
</feature>
<feature type="compositionally biased region" description="Basic and acidic residues" evidence="1">
    <location>
        <begin position="28"/>
        <end position="42"/>
    </location>
</feature>
<comment type="caution">
    <text evidence="2">The sequence shown here is derived from an EMBL/GenBank/DDBJ whole genome shotgun (WGS) entry which is preliminary data.</text>
</comment>
<keyword evidence="3" id="KW-1185">Reference proteome</keyword>
<gene>
    <name evidence="2" type="ORF">A374_17809</name>
</gene>
<protein>
    <submittedName>
        <fullName evidence="2">Uncharacterized protein</fullName>
    </submittedName>
</protein>
<evidence type="ECO:0000256" key="1">
    <source>
        <dbReference type="SAM" id="MobiDB-lite"/>
    </source>
</evidence>
<evidence type="ECO:0000313" key="2">
    <source>
        <dbReference type="EMBL" id="EIT83915.1"/>
    </source>
</evidence>
<organism evidence="2 3">
    <name type="scientific">Fictibacillus macauensis ZFHKF-1</name>
    <dbReference type="NCBI Taxonomy" id="1196324"/>
    <lineage>
        <taxon>Bacteria</taxon>
        <taxon>Bacillati</taxon>
        <taxon>Bacillota</taxon>
        <taxon>Bacilli</taxon>
        <taxon>Bacillales</taxon>
        <taxon>Fictibacillaceae</taxon>
        <taxon>Fictibacillus</taxon>
    </lineage>
</organism>
<proteinExistence type="predicted"/>
<feature type="compositionally biased region" description="Basic and acidic residues" evidence="1">
    <location>
        <begin position="50"/>
        <end position="67"/>
    </location>
</feature>
<sequence length="134" mass="15198">MKFQYDILDIRAFEGDLEVTACELKVPAREQEVSARESKAPAREPGVSARESEVSAREQEVPARESRVSALDPTTPDRDPTTPAHNSLPALFKELAPYFYTYMGRCAFTTGNLHPRQSILKRTSNIKKWLHHQN</sequence>
<dbReference type="AlphaFoldDB" id="I8UAE2"/>
<dbReference type="Proteomes" id="UP000004080">
    <property type="component" value="Unassembled WGS sequence"/>
</dbReference>
<accession>I8UAE2</accession>
<dbReference type="EMBL" id="AKKV01000042">
    <property type="protein sequence ID" value="EIT83915.1"/>
    <property type="molecule type" value="Genomic_DNA"/>
</dbReference>